<evidence type="ECO:0000256" key="13">
    <source>
        <dbReference type="RuleBase" id="RU003661"/>
    </source>
</evidence>
<keyword evidence="12" id="KW-0066">ATP synthesis</keyword>
<keyword evidence="9 13" id="KW-0406">Ion transport</keyword>
<evidence type="ECO:0000256" key="11">
    <source>
        <dbReference type="ARBA" id="ARBA00023136"/>
    </source>
</evidence>
<keyword evidence="5 13" id="KW-0812">Transmembrane</keyword>
<keyword evidence="8" id="KW-0007">Acetylation</keyword>
<name>A0A088CE98_MACMU</name>
<accession>A0A088CE98</accession>
<comment type="similarity">
    <text evidence="2 13">Belongs to the ATPase protein 8 family.</text>
</comment>
<evidence type="ECO:0000256" key="3">
    <source>
        <dbReference type="ARBA" id="ARBA00022448"/>
    </source>
</evidence>
<evidence type="ECO:0000256" key="4">
    <source>
        <dbReference type="ARBA" id="ARBA00022547"/>
    </source>
</evidence>
<keyword evidence="3 13" id="KW-0813">Transport</keyword>
<proteinExistence type="inferred from homology"/>
<reference evidence="14" key="1">
    <citation type="journal article" date="2014" name="BMC Evol. Biol.">
        <title>Mitogenomics of the Old World monkey tribe Papionini.</title>
        <authorList>
            <person name="Liedigk R."/>
            <person name="Roos C."/>
            <person name="Brameier M."/>
            <person name="Zinner D."/>
        </authorList>
    </citation>
    <scope>NUCLEOTIDE SEQUENCE</scope>
</reference>
<evidence type="ECO:0000256" key="1">
    <source>
        <dbReference type="ARBA" id="ARBA00004304"/>
    </source>
</evidence>
<evidence type="ECO:0000256" key="5">
    <source>
        <dbReference type="ARBA" id="ARBA00022692"/>
    </source>
</evidence>
<sequence length="68" mass="8074">MPQLDTSTWFTTIMTMLPTLYLIMQLKLLNTNHHQPPLTKNPTLQSHNIRWQPKWTKTCLPLSQPQQF</sequence>
<keyword evidence="10 13" id="KW-0496">Mitochondrion</keyword>
<evidence type="ECO:0000256" key="10">
    <source>
        <dbReference type="ARBA" id="ARBA00023128"/>
    </source>
</evidence>
<evidence type="ECO:0000256" key="7">
    <source>
        <dbReference type="ARBA" id="ARBA00022989"/>
    </source>
</evidence>
<comment type="subcellular location">
    <subcellularLocation>
        <location evidence="1 13">Mitochondrion membrane</location>
        <topology evidence="1 13">Single-pass membrane protein</topology>
    </subcellularLocation>
</comment>
<keyword evidence="11" id="KW-0472">Membrane</keyword>
<keyword evidence="7" id="KW-1133">Transmembrane helix</keyword>
<dbReference type="Pfam" id="PF00895">
    <property type="entry name" value="ATP-synt_8"/>
    <property type="match status" value="1"/>
</dbReference>
<dbReference type="InterPro" id="IPR039017">
    <property type="entry name" value="ATP8_mammal"/>
</dbReference>
<organism evidence="14">
    <name type="scientific">Macaca mulatta</name>
    <name type="common">Rhesus macaque</name>
    <dbReference type="NCBI Taxonomy" id="9544"/>
    <lineage>
        <taxon>Eukaryota</taxon>
        <taxon>Metazoa</taxon>
        <taxon>Chordata</taxon>
        <taxon>Craniata</taxon>
        <taxon>Vertebrata</taxon>
        <taxon>Euteleostomi</taxon>
        <taxon>Mammalia</taxon>
        <taxon>Eutheria</taxon>
        <taxon>Euarchontoglires</taxon>
        <taxon>Primates</taxon>
        <taxon>Haplorrhini</taxon>
        <taxon>Catarrhini</taxon>
        <taxon>Cercopithecidae</taxon>
        <taxon>Cercopithecinae</taxon>
        <taxon>Macaca</taxon>
    </lineage>
</organism>
<evidence type="ECO:0000256" key="12">
    <source>
        <dbReference type="ARBA" id="ARBA00023310"/>
    </source>
</evidence>
<dbReference type="GO" id="GO:0045259">
    <property type="term" value="C:proton-transporting ATP synthase complex"/>
    <property type="evidence" value="ECO:0007669"/>
    <property type="project" value="UniProtKB-KW"/>
</dbReference>
<protein>
    <recommendedName>
        <fullName evidence="13">ATP synthase complex subunit 8</fullName>
    </recommendedName>
</protein>
<gene>
    <name evidence="14" type="primary">ATP8</name>
</gene>
<keyword evidence="4 13" id="KW-0138">CF(0)</keyword>
<evidence type="ECO:0000313" key="14">
    <source>
        <dbReference type="EMBL" id="AIA26472.1"/>
    </source>
</evidence>
<evidence type="ECO:0000256" key="2">
    <source>
        <dbReference type="ARBA" id="ARBA00008892"/>
    </source>
</evidence>
<dbReference type="GO" id="GO:0031966">
    <property type="term" value="C:mitochondrial membrane"/>
    <property type="evidence" value="ECO:0007669"/>
    <property type="project" value="UniProtKB-SubCell"/>
</dbReference>
<dbReference type="GO" id="GO:0015078">
    <property type="term" value="F:proton transmembrane transporter activity"/>
    <property type="evidence" value="ECO:0007669"/>
    <property type="project" value="InterPro"/>
</dbReference>
<dbReference type="InterPro" id="IPR001421">
    <property type="entry name" value="ATP8_metazoa"/>
</dbReference>
<keyword evidence="6 13" id="KW-0375">Hydrogen ion transport</keyword>
<dbReference type="AlphaFoldDB" id="A0A088CE98"/>
<dbReference type="PANTHER" id="PTHR13722">
    <property type="entry name" value="ATP SYNTHASE PROTEIN 8"/>
    <property type="match status" value="1"/>
</dbReference>
<evidence type="ECO:0000256" key="6">
    <source>
        <dbReference type="ARBA" id="ARBA00022781"/>
    </source>
</evidence>
<evidence type="ECO:0000256" key="8">
    <source>
        <dbReference type="ARBA" id="ARBA00022990"/>
    </source>
</evidence>
<evidence type="ECO:0000256" key="9">
    <source>
        <dbReference type="ARBA" id="ARBA00023065"/>
    </source>
</evidence>
<dbReference type="GO" id="GO:0015986">
    <property type="term" value="P:proton motive force-driven ATP synthesis"/>
    <property type="evidence" value="ECO:0007669"/>
    <property type="project" value="InterPro"/>
</dbReference>
<dbReference type="PANTHER" id="PTHR13722:SF0">
    <property type="entry name" value="ATP SYNTHASE PROTEIN 8"/>
    <property type="match status" value="1"/>
</dbReference>
<dbReference type="EMBL" id="KJ567051">
    <property type="protein sequence ID" value="AIA26472.1"/>
    <property type="molecule type" value="Genomic_DNA"/>
</dbReference>
<geneLocation type="mitochondrion" evidence="14"/>